<sequence length="259" mass="27848">MFWSATIVLIVLLYRESLAHGLYKANTTTADLAPIRQKREEISQEPEPFEVEALKSTKEPKKEEPTMQHVAGVNPVEVVDNPVFQGTTTQEPGTLEVGGSFPIFYDPNNNEEEEEEEATDSYYDINPKFVGRFMRPQNSPSTTTLPTTSIAVTTILHEATSTKVSTTSITSNAITTSSSIDSSPKSSESSTKITGVSESTISGELNTLPDATLPTGDTSITITPMFNTSSTANRTGSSSTKPMQGQLGATQPSSSSKPE</sequence>
<feature type="region of interest" description="Disordered" evidence="1">
    <location>
        <begin position="174"/>
        <end position="259"/>
    </location>
</feature>
<evidence type="ECO:0000256" key="1">
    <source>
        <dbReference type="SAM" id="MobiDB-lite"/>
    </source>
</evidence>
<evidence type="ECO:0000313" key="4">
    <source>
        <dbReference type="Proteomes" id="UP001176961"/>
    </source>
</evidence>
<protein>
    <submittedName>
        <fullName evidence="3">Uncharacterized protein</fullName>
    </submittedName>
</protein>
<evidence type="ECO:0000256" key="2">
    <source>
        <dbReference type="SAM" id="SignalP"/>
    </source>
</evidence>
<dbReference type="AlphaFoldDB" id="A0AA36HBE7"/>
<dbReference type="Proteomes" id="UP001176961">
    <property type="component" value="Unassembled WGS sequence"/>
</dbReference>
<feature type="chain" id="PRO_5041425855" evidence="2">
    <location>
        <begin position="20"/>
        <end position="259"/>
    </location>
</feature>
<feature type="compositionally biased region" description="Polar residues" evidence="1">
    <location>
        <begin position="215"/>
        <end position="259"/>
    </location>
</feature>
<organism evidence="3 4">
    <name type="scientific">Cylicocyclus nassatus</name>
    <name type="common">Nematode worm</name>
    <dbReference type="NCBI Taxonomy" id="53992"/>
    <lineage>
        <taxon>Eukaryota</taxon>
        <taxon>Metazoa</taxon>
        <taxon>Ecdysozoa</taxon>
        <taxon>Nematoda</taxon>
        <taxon>Chromadorea</taxon>
        <taxon>Rhabditida</taxon>
        <taxon>Rhabditina</taxon>
        <taxon>Rhabditomorpha</taxon>
        <taxon>Strongyloidea</taxon>
        <taxon>Strongylidae</taxon>
        <taxon>Cylicocyclus</taxon>
    </lineage>
</organism>
<accession>A0AA36HBE7</accession>
<comment type="caution">
    <text evidence="3">The sequence shown here is derived from an EMBL/GenBank/DDBJ whole genome shotgun (WGS) entry which is preliminary data.</text>
</comment>
<feature type="compositionally biased region" description="Low complexity" evidence="1">
    <location>
        <begin position="174"/>
        <end position="194"/>
    </location>
</feature>
<feature type="signal peptide" evidence="2">
    <location>
        <begin position="1"/>
        <end position="19"/>
    </location>
</feature>
<keyword evidence="4" id="KW-1185">Reference proteome</keyword>
<feature type="compositionally biased region" description="Polar residues" evidence="1">
    <location>
        <begin position="196"/>
        <end position="205"/>
    </location>
</feature>
<name>A0AA36HBE7_CYLNA</name>
<reference evidence="3" key="1">
    <citation type="submission" date="2023-07" db="EMBL/GenBank/DDBJ databases">
        <authorList>
            <consortium name="CYATHOMIX"/>
        </authorList>
    </citation>
    <scope>NUCLEOTIDE SEQUENCE</scope>
    <source>
        <strain evidence="3">N/A</strain>
    </source>
</reference>
<dbReference type="EMBL" id="CATQJL010000316">
    <property type="protein sequence ID" value="CAJ0607690.1"/>
    <property type="molecule type" value="Genomic_DNA"/>
</dbReference>
<keyword evidence="2" id="KW-0732">Signal</keyword>
<gene>
    <name evidence="3" type="ORF">CYNAS_LOCUS19673</name>
</gene>
<evidence type="ECO:0000313" key="3">
    <source>
        <dbReference type="EMBL" id="CAJ0607690.1"/>
    </source>
</evidence>
<proteinExistence type="predicted"/>